<accession>A0A917F359</accession>
<keyword evidence="6" id="KW-1185">Reference proteome</keyword>
<dbReference type="RefSeq" id="WP_229734806.1">
    <property type="nucleotide sequence ID" value="NZ_BAABKH010000010.1"/>
</dbReference>
<reference evidence="5" key="2">
    <citation type="submission" date="2020-09" db="EMBL/GenBank/DDBJ databases">
        <authorList>
            <person name="Sun Q."/>
            <person name="Zhou Y."/>
        </authorList>
    </citation>
    <scope>NUCLEOTIDE SEQUENCE</scope>
    <source>
        <strain evidence="5">CGMCC 1.12160</strain>
    </source>
</reference>
<dbReference type="GO" id="GO:0008840">
    <property type="term" value="F:4-hydroxy-tetrahydrodipicolinate synthase activity"/>
    <property type="evidence" value="ECO:0007669"/>
    <property type="project" value="TreeGrafter"/>
</dbReference>
<reference evidence="5" key="1">
    <citation type="journal article" date="2014" name="Int. J. Syst. Evol. Microbiol.">
        <title>Complete genome sequence of Corynebacterium casei LMG S-19264T (=DSM 44701T), isolated from a smear-ripened cheese.</title>
        <authorList>
            <consortium name="US DOE Joint Genome Institute (JGI-PGF)"/>
            <person name="Walter F."/>
            <person name="Albersmeier A."/>
            <person name="Kalinowski J."/>
            <person name="Ruckert C."/>
        </authorList>
    </citation>
    <scope>NUCLEOTIDE SEQUENCE</scope>
    <source>
        <strain evidence="5">CGMCC 1.12160</strain>
    </source>
</reference>
<evidence type="ECO:0000256" key="1">
    <source>
        <dbReference type="ARBA" id="ARBA00007592"/>
    </source>
</evidence>
<dbReference type="SUPFAM" id="SSF51569">
    <property type="entry name" value="Aldolase"/>
    <property type="match status" value="1"/>
</dbReference>
<proteinExistence type="inferred from homology"/>
<dbReference type="Pfam" id="PF00701">
    <property type="entry name" value="DHDPS"/>
    <property type="match status" value="1"/>
</dbReference>
<dbReference type="PANTHER" id="PTHR12128:SF66">
    <property type="entry name" value="4-HYDROXY-2-OXOGLUTARATE ALDOLASE, MITOCHONDRIAL"/>
    <property type="match status" value="1"/>
</dbReference>
<feature type="binding site" evidence="4">
    <location>
        <position position="210"/>
    </location>
    <ligand>
        <name>pyruvate</name>
        <dbReference type="ChEBI" id="CHEBI:15361"/>
    </ligand>
</feature>
<dbReference type="EMBL" id="BMEM01000001">
    <property type="protein sequence ID" value="GGF40334.1"/>
    <property type="molecule type" value="Genomic_DNA"/>
</dbReference>
<dbReference type="PANTHER" id="PTHR12128">
    <property type="entry name" value="DIHYDRODIPICOLINATE SYNTHASE"/>
    <property type="match status" value="1"/>
</dbReference>
<dbReference type="GO" id="GO:0005829">
    <property type="term" value="C:cytosol"/>
    <property type="evidence" value="ECO:0007669"/>
    <property type="project" value="TreeGrafter"/>
</dbReference>
<dbReference type="InterPro" id="IPR013785">
    <property type="entry name" value="Aldolase_TIM"/>
</dbReference>
<dbReference type="PIRSF" id="PIRSF001365">
    <property type="entry name" value="DHDPS"/>
    <property type="match status" value="1"/>
</dbReference>
<keyword evidence="2 3" id="KW-0456">Lyase</keyword>
<protein>
    <submittedName>
        <fullName evidence="5">Dihydrodipicolinate synthase family protein</fullName>
    </submittedName>
</protein>
<dbReference type="Gene3D" id="3.20.20.70">
    <property type="entry name" value="Aldolase class I"/>
    <property type="match status" value="1"/>
</dbReference>
<dbReference type="CDD" id="cd00408">
    <property type="entry name" value="DHDPS-like"/>
    <property type="match status" value="1"/>
</dbReference>
<comment type="similarity">
    <text evidence="1 3">Belongs to the DapA family.</text>
</comment>
<name>A0A917F359_9MICO</name>
<dbReference type="SMART" id="SM01130">
    <property type="entry name" value="DHDPS"/>
    <property type="match status" value="1"/>
</dbReference>
<evidence type="ECO:0000256" key="2">
    <source>
        <dbReference type="ARBA" id="ARBA00023239"/>
    </source>
</evidence>
<gene>
    <name evidence="5" type="ORF">GCM10011366_04960</name>
</gene>
<dbReference type="AlphaFoldDB" id="A0A917F359"/>
<evidence type="ECO:0000313" key="5">
    <source>
        <dbReference type="EMBL" id="GGF40334.1"/>
    </source>
</evidence>
<evidence type="ECO:0000256" key="3">
    <source>
        <dbReference type="PIRNR" id="PIRNR001365"/>
    </source>
</evidence>
<dbReference type="InterPro" id="IPR002220">
    <property type="entry name" value="DapA-like"/>
</dbReference>
<comment type="caution">
    <text evidence="5">The sequence shown here is derived from an EMBL/GenBank/DDBJ whole genome shotgun (WGS) entry which is preliminary data.</text>
</comment>
<organism evidence="5 6">
    <name type="scientific">Ornithinimicrobium tianjinense</name>
    <dbReference type="NCBI Taxonomy" id="1195761"/>
    <lineage>
        <taxon>Bacteria</taxon>
        <taxon>Bacillati</taxon>
        <taxon>Actinomycetota</taxon>
        <taxon>Actinomycetes</taxon>
        <taxon>Micrococcales</taxon>
        <taxon>Ornithinimicrobiaceae</taxon>
        <taxon>Ornithinimicrobium</taxon>
    </lineage>
</organism>
<dbReference type="PRINTS" id="PR00146">
    <property type="entry name" value="DHPICSNTHASE"/>
</dbReference>
<evidence type="ECO:0000256" key="4">
    <source>
        <dbReference type="PIRSR" id="PIRSR001365-2"/>
    </source>
</evidence>
<dbReference type="Proteomes" id="UP000605670">
    <property type="component" value="Unassembled WGS sequence"/>
</dbReference>
<sequence>MVPTVPGTLTPGLWVILTTPFLADGQVDLRSARRQVRFARQAGADGLVALGVFGEAAHLSLEEQRAVVEVVAEEAAGIPLVLGVAGRSTAVVVEQAQNALQAAGRPAALMVQLNSPDPTVVVRHLTAVHEATGMGVVVQDYPVASGVVMVVDRVVEVVQRCPFLVAVKAEAPPTPPAISRLSEVGAVPVFGGLGGVGLIDELAMGAAGAMTGFSHPEGLRATLDAFATGGVAAARDAWSPWLPLATFEQQHGIALALRKMLLHRRGVLDHPGVRPPAATMPDRLLALLEDHLAAVQPLLLGEASP</sequence>
<evidence type="ECO:0000313" key="6">
    <source>
        <dbReference type="Proteomes" id="UP000605670"/>
    </source>
</evidence>